<keyword evidence="1" id="KW-0175">Coiled coil</keyword>
<proteinExistence type="predicted"/>
<evidence type="ECO:0008006" key="4">
    <source>
        <dbReference type="Google" id="ProtNLM"/>
    </source>
</evidence>
<sequence length="123" mass="14139">MANYNRKEQLKALHASRKAITAKKVDEAIRRLVRASEPINFNSVASEAGIAKATLYKLRGRVESLRQQQAQAPTLKQIKREMNENNKDAIIDSLKRRIKKLEGENKGLREQLKFSYADVYKQI</sequence>
<dbReference type="HOGENOM" id="CLU_135503_2_0_9"/>
<feature type="coiled-coil region" evidence="1">
    <location>
        <begin position="84"/>
        <end position="118"/>
    </location>
</feature>
<dbReference type="EMBL" id="AHEN01000051">
    <property type="protein sequence ID" value="EJQ92781.1"/>
    <property type="molecule type" value="Genomic_DNA"/>
</dbReference>
<dbReference type="AlphaFoldDB" id="J8E705"/>
<gene>
    <name evidence="2" type="ORF">II3_05235</name>
</gene>
<evidence type="ECO:0000313" key="2">
    <source>
        <dbReference type="EMBL" id="EJQ92781.1"/>
    </source>
</evidence>
<organism evidence="2 3">
    <name type="scientific">Bacillus cereus MC67</name>
    <dbReference type="NCBI Taxonomy" id="1053219"/>
    <lineage>
        <taxon>Bacteria</taxon>
        <taxon>Bacillati</taxon>
        <taxon>Bacillota</taxon>
        <taxon>Bacilli</taxon>
        <taxon>Bacillales</taxon>
        <taxon>Bacillaceae</taxon>
        <taxon>Bacillus</taxon>
        <taxon>Bacillus cereus group</taxon>
    </lineage>
</organism>
<name>J8E705_BACCE</name>
<evidence type="ECO:0000256" key="1">
    <source>
        <dbReference type="SAM" id="Coils"/>
    </source>
</evidence>
<reference evidence="2 3" key="1">
    <citation type="submission" date="2012-04" db="EMBL/GenBank/DDBJ databases">
        <title>The Genome Sequence of Bacillus cereus MC67.</title>
        <authorList>
            <consortium name="The Broad Institute Genome Sequencing Platform"/>
            <consortium name="The Broad Institute Genome Sequencing Center for Infectious Disease"/>
            <person name="Feldgarden M."/>
            <person name="Van der Auwera G.A."/>
            <person name="Mahillon J."/>
            <person name="Duprez V."/>
            <person name="Timmery S."/>
            <person name="Mattelet C."/>
            <person name="Dierick K."/>
            <person name="Sun M."/>
            <person name="Yu Z."/>
            <person name="Zhu L."/>
            <person name="Hu X."/>
            <person name="Shank E.B."/>
            <person name="Swiecicka I."/>
            <person name="Hansen B.M."/>
            <person name="Andrup L."/>
            <person name="Young S.K."/>
            <person name="Zeng Q."/>
            <person name="Gargeya S."/>
            <person name="Fitzgerald M."/>
            <person name="Haas B."/>
            <person name="Abouelleil A."/>
            <person name="Alvarado L."/>
            <person name="Arachchi H.M."/>
            <person name="Berlin A."/>
            <person name="Chapman S.B."/>
            <person name="Goldberg J."/>
            <person name="Griggs A."/>
            <person name="Gujja S."/>
            <person name="Hansen M."/>
            <person name="Howarth C."/>
            <person name="Imamovic A."/>
            <person name="Larimer J."/>
            <person name="McCowen C."/>
            <person name="Montmayeur A."/>
            <person name="Murphy C."/>
            <person name="Neiman D."/>
            <person name="Pearson M."/>
            <person name="Priest M."/>
            <person name="Roberts A."/>
            <person name="Saif S."/>
            <person name="Shea T."/>
            <person name="Sisk P."/>
            <person name="Sykes S."/>
            <person name="Wortman J."/>
            <person name="Nusbaum C."/>
            <person name="Birren B."/>
        </authorList>
    </citation>
    <scope>NUCLEOTIDE SEQUENCE [LARGE SCALE GENOMIC DNA]</scope>
    <source>
        <strain evidence="2 3">MC67</strain>
    </source>
</reference>
<dbReference type="PATRIC" id="fig|1053219.3.peg.5361"/>
<dbReference type="RefSeq" id="WP_002161930.1">
    <property type="nucleotide sequence ID" value="NZ_JH792115.1"/>
</dbReference>
<accession>J8E705</accession>
<dbReference type="InterPro" id="IPR046229">
    <property type="entry name" value="TnpC-like"/>
</dbReference>
<dbReference type="Proteomes" id="UP000006997">
    <property type="component" value="Unassembled WGS sequence"/>
</dbReference>
<dbReference type="Pfam" id="PF19776">
    <property type="entry name" value="DUF6262"/>
    <property type="match status" value="1"/>
</dbReference>
<comment type="caution">
    <text evidence="2">The sequence shown here is derived from an EMBL/GenBank/DDBJ whole genome shotgun (WGS) entry which is preliminary data.</text>
</comment>
<evidence type="ECO:0000313" key="3">
    <source>
        <dbReference type="Proteomes" id="UP000006997"/>
    </source>
</evidence>
<protein>
    <recommendedName>
        <fullName evidence="4">Transposase</fullName>
    </recommendedName>
</protein>